<dbReference type="AlphaFoldDB" id="A0A7W0HR83"/>
<name>A0A7W0HR83_9ACTN</name>
<proteinExistence type="predicted"/>
<keyword evidence="5" id="KW-1185">Reference proteome</keyword>
<evidence type="ECO:0000259" key="3">
    <source>
        <dbReference type="PROSITE" id="PS51186"/>
    </source>
</evidence>
<protein>
    <submittedName>
        <fullName evidence="4">GNAT superfamily N-acetyltransferase</fullName>
    </submittedName>
</protein>
<comment type="caution">
    <text evidence="4">The sequence shown here is derived from an EMBL/GenBank/DDBJ whole genome shotgun (WGS) entry which is preliminary data.</text>
</comment>
<sequence length="299" mass="31545">MDVEKQHAERVRRADPLVAVPDTLPAPGPGEQLVKVKGAVGVAAVSRTDPGSLNAAWGPLVKYTLQPRVATAEAFGDLLAKWQAGISARGDDHALSVTWPSRDTSTVLALARRGFAPTSVIAVRTAGRAPGRPTPLADGYGVRRAVPSDLERMSVLYEQLVAYEAQFGWLRLRPSTARGLRGHLGELLNAGESWCWVAERGGHVAGMMTVEPPSAADWIASLTTASPVAYLGLAFLDPALRGVGVADAMAARVGAHLDAAGVGATLLHYQVANPMSGPFWARQGYRPLLTTWGKHLAAG</sequence>
<evidence type="ECO:0000256" key="2">
    <source>
        <dbReference type="ARBA" id="ARBA00023315"/>
    </source>
</evidence>
<dbReference type="SUPFAM" id="SSF55729">
    <property type="entry name" value="Acyl-CoA N-acyltransferases (Nat)"/>
    <property type="match status" value="1"/>
</dbReference>
<dbReference type="PANTHER" id="PTHR43877">
    <property type="entry name" value="AMINOALKYLPHOSPHONATE N-ACETYLTRANSFERASE-RELATED-RELATED"/>
    <property type="match status" value="1"/>
</dbReference>
<dbReference type="Proteomes" id="UP000530928">
    <property type="component" value="Unassembled WGS sequence"/>
</dbReference>
<evidence type="ECO:0000256" key="1">
    <source>
        <dbReference type="ARBA" id="ARBA00022679"/>
    </source>
</evidence>
<dbReference type="Pfam" id="PF00583">
    <property type="entry name" value="Acetyltransf_1"/>
    <property type="match status" value="1"/>
</dbReference>
<evidence type="ECO:0000313" key="5">
    <source>
        <dbReference type="Proteomes" id="UP000530928"/>
    </source>
</evidence>
<keyword evidence="1 4" id="KW-0808">Transferase</keyword>
<dbReference type="Gene3D" id="3.40.630.30">
    <property type="match status" value="1"/>
</dbReference>
<dbReference type="InterPro" id="IPR050832">
    <property type="entry name" value="Bact_Acetyltransf"/>
</dbReference>
<organism evidence="4 5">
    <name type="scientific">Nonomuraea soli</name>
    <dbReference type="NCBI Taxonomy" id="1032476"/>
    <lineage>
        <taxon>Bacteria</taxon>
        <taxon>Bacillati</taxon>
        <taxon>Actinomycetota</taxon>
        <taxon>Actinomycetes</taxon>
        <taxon>Streptosporangiales</taxon>
        <taxon>Streptosporangiaceae</taxon>
        <taxon>Nonomuraea</taxon>
    </lineage>
</organism>
<dbReference type="GO" id="GO:0016747">
    <property type="term" value="F:acyltransferase activity, transferring groups other than amino-acyl groups"/>
    <property type="evidence" value="ECO:0007669"/>
    <property type="project" value="InterPro"/>
</dbReference>
<accession>A0A7W0HR83</accession>
<feature type="domain" description="N-acetyltransferase" evidence="3">
    <location>
        <begin position="140"/>
        <end position="299"/>
    </location>
</feature>
<dbReference type="RefSeq" id="WP_181611338.1">
    <property type="nucleotide sequence ID" value="NZ_BAABAM010000003.1"/>
</dbReference>
<dbReference type="InterPro" id="IPR016181">
    <property type="entry name" value="Acyl_CoA_acyltransferase"/>
</dbReference>
<dbReference type="PROSITE" id="PS51186">
    <property type="entry name" value="GNAT"/>
    <property type="match status" value="1"/>
</dbReference>
<dbReference type="InterPro" id="IPR000182">
    <property type="entry name" value="GNAT_dom"/>
</dbReference>
<dbReference type="EMBL" id="JACDUR010000004">
    <property type="protein sequence ID" value="MBA2892582.1"/>
    <property type="molecule type" value="Genomic_DNA"/>
</dbReference>
<reference evidence="4 5" key="1">
    <citation type="submission" date="2020-07" db="EMBL/GenBank/DDBJ databases">
        <title>Genomic Encyclopedia of Type Strains, Phase IV (KMG-IV): sequencing the most valuable type-strain genomes for metagenomic binning, comparative biology and taxonomic classification.</title>
        <authorList>
            <person name="Goeker M."/>
        </authorList>
    </citation>
    <scope>NUCLEOTIDE SEQUENCE [LARGE SCALE GENOMIC DNA]</scope>
    <source>
        <strain evidence="4 5">DSM 45533</strain>
    </source>
</reference>
<keyword evidence="2" id="KW-0012">Acyltransferase</keyword>
<evidence type="ECO:0000313" key="4">
    <source>
        <dbReference type="EMBL" id="MBA2892582.1"/>
    </source>
</evidence>
<gene>
    <name evidence="4" type="ORF">HNR30_003936</name>
</gene>